<dbReference type="EMBL" id="JBHTEE010000001">
    <property type="protein sequence ID" value="MFC7602208.1"/>
    <property type="molecule type" value="Genomic_DNA"/>
</dbReference>
<dbReference type="GO" id="GO:0016787">
    <property type="term" value="F:hydrolase activity"/>
    <property type="evidence" value="ECO:0007669"/>
    <property type="project" value="UniProtKB-KW"/>
</dbReference>
<dbReference type="PANTHER" id="PTHR43433:SF5">
    <property type="entry name" value="AB HYDROLASE-1 DOMAIN-CONTAINING PROTEIN"/>
    <property type="match status" value="1"/>
</dbReference>
<dbReference type="RefSeq" id="WP_343964463.1">
    <property type="nucleotide sequence ID" value="NZ_BAAAGK010000023.1"/>
</dbReference>
<keyword evidence="2" id="KW-0378">Hydrolase</keyword>
<comment type="caution">
    <text evidence="2">The sequence shown here is derived from an EMBL/GenBank/DDBJ whole genome shotgun (WGS) entry which is preliminary data.</text>
</comment>
<organism evidence="2 3">
    <name type="scientific">Streptosporangium amethystogenes subsp. fukuiense</name>
    <dbReference type="NCBI Taxonomy" id="698418"/>
    <lineage>
        <taxon>Bacteria</taxon>
        <taxon>Bacillati</taxon>
        <taxon>Actinomycetota</taxon>
        <taxon>Actinomycetes</taxon>
        <taxon>Streptosporangiales</taxon>
        <taxon>Streptosporangiaceae</taxon>
        <taxon>Streptosporangium</taxon>
    </lineage>
</organism>
<dbReference type="Pfam" id="PF00561">
    <property type="entry name" value="Abhydrolase_1"/>
    <property type="match status" value="1"/>
</dbReference>
<dbReference type="SUPFAM" id="SSF53474">
    <property type="entry name" value="alpha/beta-Hydrolases"/>
    <property type="match status" value="1"/>
</dbReference>
<sequence>MHDSRQATSPSQATPQKTVHANGVDLAVQAFGDPAAPAILLISGAESSMDWWDDDFTARLAASGRYVIRYDTRDTGRSTTFPVGAPTYTQDDLLADAVGVLDAYNLAAAHIVGISMGGGLAQLLGIEYPERVLSLTLMSTSPGGPGGPDNPDLPPMSEALAKMFEEPASGPDWSDRDAVIAYFLAAEHAFSGTIPVDEDRVRRTAGRAFDRSPVPAAASNHWMIEGGEPIRPRLGEITAPTLVLHGTEDPLFPYGHAEALAREIPDTSLVPLPGVGHQMPPYQVWDTVILAIVGHTGPRVR</sequence>
<protein>
    <submittedName>
        <fullName evidence="2">Alpha/beta fold hydrolase</fullName>
    </submittedName>
</protein>
<dbReference type="InterPro" id="IPR000073">
    <property type="entry name" value="AB_hydrolase_1"/>
</dbReference>
<evidence type="ECO:0000259" key="1">
    <source>
        <dbReference type="Pfam" id="PF00561"/>
    </source>
</evidence>
<dbReference type="PANTHER" id="PTHR43433">
    <property type="entry name" value="HYDROLASE, ALPHA/BETA FOLD FAMILY PROTEIN"/>
    <property type="match status" value="1"/>
</dbReference>
<proteinExistence type="predicted"/>
<dbReference type="Proteomes" id="UP001596514">
    <property type="component" value="Unassembled WGS sequence"/>
</dbReference>
<reference evidence="3" key="1">
    <citation type="journal article" date="2019" name="Int. J. Syst. Evol. Microbiol.">
        <title>The Global Catalogue of Microorganisms (GCM) 10K type strain sequencing project: providing services to taxonomists for standard genome sequencing and annotation.</title>
        <authorList>
            <consortium name="The Broad Institute Genomics Platform"/>
            <consortium name="The Broad Institute Genome Sequencing Center for Infectious Disease"/>
            <person name="Wu L."/>
            <person name="Ma J."/>
        </authorList>
    </citation>
    <scope>NUCLEOTIDE SEQUENCE [LARGE SCALE GENOMIC DNA]</scope>
    <source>
        <strain evidence="3">JCM 10083</strain>
    </source>
</reference>
<feature type="domain" description="AB hydrolase-1" evidence="1">
    <location>
        <begin position="37"/>
        <end position="277"/>
    </location>
</feature>
<dbReference type="InterPro" id="IPR050471">
    <property type="entry name" value="AB_hydrolase"/>
</dbReference>
<dbReference type="Gene3D" id="3.40.50.1820">
    <property type="entry name" value="alpha/beta hydrolase"/>
    <property type="match status" value="1"/>
</dbReference>
<dbReference type="InterPro" id="IPR029058">
    <property type="entry name" value="AB_hydrolase_fold"/>
</dbReference>
<name>A0ABW2T1E2_9ACTN</name>
<evidence type="ECO:0000313" key="3">
    <source>
        <dbReference type="Proteomes" id="UP001596514"/>
    </source>
</evidence>
<evidence type="ECO:0000313" key="2">
    <source>
        <dbReference type="EMBL" id="MFC7602208.1"/>
    </source>
</evidence>
<accession>A0ABW2T1E2</accession>
<keyword evidence="3" id="KW-1185">Reference proteome</keyword>
<gene>
    <name evidence="2" type="ORF">ACFQVD_19085</name>
</gene>